<dbReference type="InterPro" id="IPR007466">
    <property type="entry name" value="Peptidyl-Arg-deiminase_porph"/>
</dbReference>
<dbReference type="GO" id="GO:0009446">
    <property type="term" value="P:putrescine biosynthetic process"/>
    <property type="evidence" value="ECO:0007669"/>
    <property type="project" value="InterPro"/>
</dbReference>
<reference evidence="2 3" key="1">
    <citation type="journal article" date="2022" name="IScience">
        <title>An ultrasensitive nanofiber-based assay for enzymatic hydrolysis and deep-sea microbial degradation of cellulose.</title>
        <authorList>
            <person name="Tsudome M."/>
            <person name="Tachioka M."/>
            <person name="Miyazaki M."/>
            <person name="Uchimura K."/>
            <person name="Tsuda M."/>
            <person name="Takaki Y."/>
            <person name="Deguchi S."/>
        </authorList>
    </citation>
    <scope>NUCLEOTIDE SEQUENCE [LARGE SCALE GENOMIC DNA]</scope>
    <source>
        <strain evidence="2 3">GE09</strain>
    </source>
</reference>
<evidence type="ECO:0000256" key="1">
    <source>
        <dbReference type="ARBA" id="ARBA00022801"/>
    </source>
</evidence>
<proteinExistence type="predicted"/>
<accession>A0AAN1WJX4</accession>
<dbReference type="EMBL" id="AP023086">
    <property type="protein sequence ID" value="BCD98993.1"/>
    <property type="molecule type" value="Genomic_DNA"/>
</dbReference>
<keyword evidence="3" id="KW-1185">Reference proteome</keyword>
<dbReference type="Proteomes" id="UP001320119">
    <property type="component" value="Chromosome"/>
</dbReference>
<dbReference type="KEGG" id="marq:MARGE09_P3194"/>
<organism evidence="2 3">
    <name type="scientific">Marinagarivorans cellulosilyticus</name>
    <dbReference type="NCBI Taxonomy" id="2721545"/>
    <lineage>
        <taxon>Bacteria</taxon>
        <taxon>Pseudomonadati</taxon>
        <taxon>Pseudomonadota</taxon>
        <taxon>Gammaproteobacteria</taxon>
        <taxon>Cellvibrionales</taxon>
        <taxon>Cellvibrionaceae</taxon>
        <taxon>Marinagarivorans</taxon>
    </lineage>
</organism>
<dbReference type="AlphaFoldDB" id="A0AAN1WJX4"/>
<gene>
    <name evidence="2" type="ORF">MARGE09_P3194</name>
</gene>
<evidence type="ECO:0008006" key="4">
    <source>
        <dbReference type="Google" id="ProtNLM"/>
    </source>
</evidence>
<sequence length="335" mass="37194">MSHSQMLPEWAPCRAVLLAWPYPGGDWDANYDDVTACYWDMLESISQSSEVWVLLHPSLNLNAFNAKLARLSCVFPVRVRADVAYDDTWIRDYGPISCSGGYVAFTFNGWGGKYNADADDAVALQLEDWLLQRPNGFKFVCEGGGLEINDDGVLLANEDCVIDSARNPTASKERVQEKLRDILGVQEFAWLRGVVLTGDDTDGHVDTIARLGPNNVIVYCGRNDEHHDARVLESLHEQVQDLAGRWGWRPFELPTPVVKSCVDGRLLPATYANFLICNATIYLPVYGLPEDEHALSVMSEAFPEYSIQPINCSALVEQHGSLHCATMQVGLASVR</sequence>
<dbReference type="PANTHER" id="PTHR31377">
    <property type="entry name" value="AGMATINE DEIMINASE-RELATED"/>
    <property type="match status" value="1"/>
</dbReference>
<dbReference type="GO" id="GO:0004668">
    <property type="term" value="F:protein-arginine deiminase activity"/>
    <property type="evidence" value="ECO:0007669"/>
    <property type="project" value="InterPro"/>
</dbReference>
<dbReference type="SUPFAM" id="SSF55909">
    <property type="entry name" value="Pentein"/>
    <property type="match status" value="1"/>
</dbReference>
<dbReference type="RefSeq" id="WP_236983802.1">
    <property type="nucleotide sequence ID" value="NZ_AP023086.1"/>
</dbReference>
<keyword evidence="1" id="KW-0378">Hydrolase</keyword>
<name>A0AAN1WJX4_9GAMM</name>
<dbReference type="PANTHER" id="PTHR31377:SF0">
    <property type="entry name" value="AGMATINE DEIMINASE-RELATED"/>
    <property type="match status" value="1"/>
</dbReference>
<dbReference type="GO" id="GO:0047632">
    <property type="term" value="F:agmatine deiminase activity"/>
    <property type="evidence" value="ECO:0007669"/>
    <property type="project" value="TreeGrafter"/>
</dbReference>
<evidence type="ECO:0000313" key="3">
    <source>
        <dbReference type="Proteomes" id="UP001320119"/>
    </source>
</evidence>
<evidence type="ECO:0000313" key="2">
    <source>
        <dbReference type="EMBL" id="BCD98993.1"/>
    </source>
</evidence>
<dbReference type="Gene3D" id="3.75.10.10">
    <property type="entry name" value="L-arginine/glycine Amidinotransferase, Chain A"/>
    <property type="match status" value="1"/>
</dbReference>
<protein>
    <recommendedName>
        <fullName evidence="4">Agmatine deiminase</fullName>
    </recommendedName>
</protein>
<dbReference type="Pfam" id="PF04371">
    <property type="entry name" value="PAD_porph"/>
    <property type="match status" value="1"/>
</dbReference>